<dbReference type="InterPro" id="IPR000850">
    <property type="entry name" value="Adenylat/UMP-CMP_kin"/>
</dbReference>
<dbReference type="Pfam" id="PF00406">
    <property type="entry name" value="ADK"/>
    <property type="match status" value="1"/>
</dbReference>
<dbReference type="PANTHER" id="PTHR23359">
    <property type="entry name" value="NUCLEOTIDE KINASE"/>
    <property type="match status" value="1"/>
</dbReference>
<proteinExistence type="inferred from homology"/>
<keyword evidence="1 4" id="KW-0808">Transferase</keyword>
<comment type="similarity">
    <text evidence="4">Belongs to the adenylate kinase family.</text>
</comment>
<dbReference type="SUPFAM" id="SSF52540">
    <property type="entry name" value="P-loop containing nucleoside triphosphate hydrolases"/>
    <property type="match status" value="1"/>
</dbReference>
<dbReference type="GO" id="GO:0004017">
    <property type="term" value="F:AMP kinase activity"/>
    <property type="evidence" value="ECO:0007669"/>
    <property type="project" value="InterPro"/>
</dbReference>
<evidence type="ECO:0000256" key="1">
    <source>
        <dbReference type="ARBA" id="ARBA00022679"/>
    </source>
</evidence>
<comment type="caution">
    <text evidence="6">The sequence shown here is derived from an EMBL/GenBank/DDBJ whole genome shotgun (WGS) entry which is preliminary data.</text>
</comment>
<protein>
    <recommendedName>
        <fullName evidence="5">Adenylate kinase active site lid domain-containing protein</fullName>
    </recommendedName>
</protein>
<dbReference type="Pfam" id="PF05191">
    <property type="entry name" value="ADK_lid"/>
    <property type="match status" value="1"/>
</dbReference>
<dbReference type="InterPro" id="IPR006259">
    <property type="entry name" value="Adenyl_kin_sub"/>
</dbReference>
<dbReference type="Gene3D" id="3.40.50.300">
    <property type="entry name" value="P-loop containing nucleotide triphosphate hydrolases"/>
    <property type="match status" value="1"/>
</dbReference>
<evidence type="ECO:0000256" key="4">
    <source>
        <dbReference type="RuleBase" id="RU003330"/>
    </source>
</evidence>
<dbReference type="PRINTS" id="PR00094">
    <property type="entry name" value="ADENYLTKNASE"/>
</dbReference>
<dbReference type="EMBL" id="BRXW01000297">
    <property type="protein sequence ID" value="GMI17572.1"/>
    <property type="molecule type" value="Genomic_DNA"/>
</dbReference>
<accession>A0A9W7FRB8</accession>
<name>A0A9W7FRB8_9STRA</name>
<dbReference type="InterPro" id="IPR033690">
    <property type="entry name" value="Adenylat_kinase_CS"/>
</dbReference>
<evidence type="ECO:0000256" key="2">
    <source>
        <dbReference type="ARBA" id="ARBA00022741"/>
    </source>
</evidence>
<dbReference type="OrthoDB" id="439792at2759"/>
<sequence length="234" mass="25945">MLSRTSLQIGRTTARCVSLQQRRSATYLILGKPGGGKGTISKKILKSFPSFLHLSTGDLLREEVNSGSELGKKAKDIMSTGALLPDQIILDLVQSTISKSGSPKNLLLDGFPRTLAQASSLDEMLKVDHVIALDVPDQTIIERTSDRWLSQSTNRVYSYSYDPPKVKGICDDTGEELIQREDDKPESVLKRLDTYRAETAPLNEYYGDRVEVFEGETSDVIFEQVEKFVKGVGE</sequence>
<dbReference type="PROSITE" id="PS00113">
    <property type="entry name" value="ADENYLATE_KINASE"/>
    <property type="match status" value="1"/>
</dbReference>
<evidence type="ECO:0000313" key="6">
    <source>
        <dbReference type="EMBL" id="GMI17572.1"/>
    </source>
</evidence>
<dbReference type="AlphaFoldDB" id="A0A9W7FRB8"/>
<dbReference type="HAMAP" id="MF_00235">
    <property type="entry name" value="Adenylate_kinase_Adk"/>
    <property type="match status" value="1"/>
</dbReference>
<gene>
    <name evidence="6" type="ORF">TrLO_g3916</name>
</gene>
<dbReference type="Proteomes" id="UP001165122">
    <property type="component" value="Unassembled WGS sequence"/>
</dbReference>
<evidence type="ECO:0000256" key="3">
    <source>
        <dbReference type="ARBA" id="ARBA00022777"/>
    </source>
</evidence>
<keyword evidence="2" id="KW-0547">Nucleotide-binding</keyword>
<feature type="domain" description="Adenylate kinase active site lid" evidence="5">
    <location>
        <begin position="147"/>
        <end position="182"/>
    </location>
</feature>
<keyword evidence="3 4" id="KW-0418">Kinase</keyword>
<dbReference type="GO" id="GO:0005524">
    <property type="term" value="F:ATP binding"/>
    <property type="evidence" value="ECO:0007669"/>
    <property type="project" value="InterPro"/>
</dbReference>
<dbReference type="CDD" id="cd01428">
    <property type="entry name" value="ADK"/>
    <property type="match status" value="1"/>
</dbReference>
<organism evidence="6 7">
    <name type="scientific">Triparma laevis f. longispina</name>
    <dbReference type="NCBI Taxonomy" id="1714387"/>
    <lineage>
        <taxon>Eukaryota</taxon>
        <taxon>Sar</taxon>
        <taxon>Stramenopiles</taxon>
        <taxon>Ochrophyta</taxon>
        <taxon>Bolidophyceae</taxon>
        <taxon>Parmales</taxon>
        <taxon>Triparmaceae</taxon>
        <taxon>Triparma</taxon>
    </lineage>
</organism>
<dbReference type="InterPro" id="IPR027417">
    <property type="entry name" value="P-loop_NTPase"/>
</dbReference>
<dbReference type="FunFam" id="3.40.50.300:FF:000106">
    <property type="entry name" value="Adenylate kinase mitochondrial"/>
    <property type="match status" value="1"/>
</dbReference>
<reference evidence="7" key="1">
    <citation type="journal article" date="2023" name="Commun. Biol.">
        <title>Genome analysis of Parmales, the sister group of diatoms, reveals the evolutionary specialization of diatoms from phago-mixotrophs to photoautotrophs.</title>
        <authorList>
            <person name="Ban H."/>
            <person name="Sato S."/>
            <person name="Yoshikawa S."/>
            <person name="Yamada K."/>
            <person name="Nakamura Y."/>
            <person name="Ichinomiya M."/>
            <person name="Sato N."/>
            <person name="Blanc-Mathieu R."/>
            <person name="Endo H."/>
            <person name="Kuwata A."/>
            <person name="Ogata H."/>
        </authorList>
    </citation>
    <scope>NUCLEOTIDE SEQUENCE [LARGE SCALE GENOMIC DNA]</scope>
    <source>
        <strain evidence="7">NIES 3700</strain>
    </source>
</reference>
<dbReference type="InterPro" id="IPR007862">
    <property type="entry name" value="Adenylate_kinase_lid-dom"/>
</dbReference>
<evidence type="ECO:0000259" key="5">
    <source>
        <dbReference type="Pfam" id="PF05191"/>
    </source>
</evidence>
<evidence type="ECO:0000313" key="7">
    <source>
        <dbReference type="Proteomes" id="UP001165122"/>
    </source>
</evidence>
<dbReference type="NCBIfam" id="TIGR01351">
    <property type="entry name" value="adk"/>
    <property type="match status" value="1"/>
</dbReference>
<keyword evidence="7" id="KW-1185">Reference proteome</keyword>